<dbReference type="AlphaFoldDB" id="A0A9W7B646"/>
<accession>A0A9W7B646</accession>
<proteinExistence type="predicted"/>
<dbReference type="Proteomes" id="UP001162640">
    <property type="component" value="Unassembled WGS sequence"/>
</dbReference>
<reference evidence="3" key="1">
    <citation type="journal article" date="2023" name="Commun. Biol.">
        <title>Genome analysis of Parmales, the sister group of diatoms, reveals the evolutionary specialization of diatoms from phago-mixotrophs to photoautotrophs.</title>
        <authorList>
            <person name="Ban H."/>
            <person name="Sato S."/>
            <person name="Yoshikawa S."/>
            <person name="Yamada K."/>
            <person name="Nakamura Y."/>
            <person name="Ichinomiya M."/>
            <person name="Sato N."/>
            <person name="Blanc-Mathieu R."/>
            <person name="Endo H."/>
            <person name="Kuwata A."/>
            <person name="Ogata H."/>
        </authorList>
    </citation>
    <scope>NUCLEOTIDE SEQUENCE [LARGE SCALE GENOMIC DNA]</scope>
</reference>
<feature type="signal peptide" evidence="1">
    <location>
        <begin position="1"/>
        <end position="19"/>
    </location>
</feature>
<evidence type="ECO:0000313" key="3">
    <source>
        <dbReference type="Proteomes" id="UP001162640"/>
    </source>
</evidence>
<keyword evidence="1" id="KW-0732">Signal</keyword>
<organism evidence="2 3">
    <name type="scientific">Triparma laevis f. inornata</name>
    <dbReference type="NCBI Taxonomy" id="1714386"/>
    <lineage>
        <taxon>Eukaryota</taxon>
        <taxon>Sar</taxon>
        <taxon>Stramenopiles</taxon>
        <taxon>Ochrophyta</taxon>
        <taxon>Bolidophyceae</taxon>
        <taxon>Parmales</taxon>
        <taxon>Triparmaceae</taxon>
        <taxon>Triparma</taxon>
    </lineage>
</organism>
<evidence type="ECO:0000256" key="1">
    <source>
        <dbReference type="SAM" id="SignalP"/>
    </source>
</evidence>
<comment type="caution">
    <text evidence="2">The sequence shown here is derived from an EMBL/GenBank/DDBJ whole genome shotgun (WGS) entry which is preliminary data.</text>
</comment>
<feature type="chain" id="PRO_5040904669" evidence="1">
    <location>
        <begin position="20"/>
        <end position="268"/>
    </location>
</feature>
<gene>
    <name evidence="2" type="ORF">TL16_g08493</name>
</gene>
<dbReference type="EMBL" id="BLQM01000280">
    <property type="protein sequence ID" value="GMH80305.1"/>
    <property type="molecule type" value="Genomic_DNA"/>
</dbReference>
<evidence type="ECO:0000313" key="2">
    <source>
        <dbReference type="EMBL" id="GMH80305.1"/>
    </source>
</evidence>
<sequence>MIRTLLALTLLLTFALVNANWEGCGSGKVIKGEKTYICLIISDIEDWNGSAENGDVVYYRYLFRPTVDDFTKLSLQDSWILPGSSSDCQNCGSDNDVGCPSCKDTLLRNFTNPAVHVQSIQSISYIRRYRGEHGGVHRTFPYMTAIINVDKGEITGITWDEGCTFCNDAQCTPNTYNFNGALQESGPKSCYLDDTDCMNGDLVAESCPLQVYAVWSGTDADGNYLKSSELRFSEFKSMSLTNWADKIKTKYEEVKDYAEYEEGGDSSV</sequence>
<name>A0A9W7B646_9STRA</name>
<protein>
    <submittedName>
        <fullName evidence="2">Uncharacterized protein</fullName>
    </submittedName>
</protein>